<evidence type="ECO:0000313" key="3">
    <source>
        <dbReference type="Proteomes" id="UP000189376"/>
    </source>
</evidence>
<dbReference type="Gene3D" id="3.10.490.10">
    <property type="entry name" value="Gamma-glutamyl cyclotransferase-like"/>
    <property type="match status" value="1"/>
</dbReference>
<dbReference type="RefSeq" id="WP_068936797.1">
    <property type="nucleotide sequence ID" value="NZ_LFZS01000002.1"/>
</dbReference>
<feature type="domain" description="Gamma-glutamylcyclotransferase AIG2-like" evidence="1">
    <location>
        <begin position="4"/>
        <end position="111"/>
    </location>
</feature>
<keyword evidence="3" id="KW-1185">Reference proteome</keyword>
<evidence type="ECO:0000313" key="2">
    <source>
        <dbReference type="EMBL" id="ONN55887.1"/>
    </source>
</evidence>
<dbReference type="EMBL" id="LFZS01000002">
    <property type="protein sequence ID" value="ONN55887.1"/>
    <property type="molecule type" value="Genomic_DNA"/>
</dbReference>
<accession>A0A1V2V171</accession>
<dbReference type="InterPro" id="IPR013024">
    <property type="entry name" value="GGCT-like"/>
</dbReference>
<dbReference type="Proteomes" id="UP000189376">
    <property type="component" value="Unassembled WGS sequence"/>
</dbReference>
<comment type="caution">
    <text evidence="2">The sequence shown here is derived from an EMBL/GenBank/DDBJ whole genome shotgun (WGS) entry which is preliminary data.</text>
</comment>
<proteinExistence type="predicted"/>
<dbReference type="AlphaFoldDB" id="A0A1V2V171"/>
<evidence type="ECO:0000259" key="1">
    <source>
        <dbReference type="Pfam" id="PF06094"/>
    </source>
</evidence>
<dbReference type="CDD" id="cd06661">
    <property type="entry name" value="GGCT_like"/>
    <property type="match status" value="1"/>
</dbReference>
<name>A0A1V2V171_9GAMM</name>
<protein>
    <recommendedName>
        <fullName evidence="1">Gamma-glutamylcyclotransferase AIG2-like domain-containing protein</fullName>
    </recommendedName>
</protein>
<dbReference type="Pfam" id="PF06094">
    <property type="entry name" value="GGACT"/>
    <property type="match status" value="1"/>
</dbReference>
<organism evidence="2 3">
    <name type="scientific">Acinetobacter genomosp. 33YU</name>
    <dbReference type="NCBI Taxonomy" id="1675530"/>
    <lineage>
        <taxon>Bacteria</taxon>
        <taxon>Pseudomonadati</taxon>
        <taxon>Pseudomonadota</taxon>
        <taxon>Gammaproteobacteria</taxon>
        <taxon>Moraxellales</taxon>
        <taxon>Moraxellaceae</taxon>
        <taxon>Acinetobacter</taxon>
    </lineage>
</organism>
<gene>
    <name evidence="2" type="ORF">AC058_04670</name>
</gene>
<dbReference type="InterPro" id="IPR009288">
    <property type="entry name" value="AIG2-like_dom"/>
</dbReference>
<reference evidence="2 3" key="1">
    <citation type="submission" date="2015-07" db="EMBL/GenBank/DDBJ databases">
        <title>Acinetobacter yuneri, a novel member of Acinetobacter calcoaceticus-Acinetobacter baumannii complex isolated from clinical specimen.</title>
        <authorList>
            <person name="Yu Y."/>
        </authorList>
    </citation>
    <scope>NUCLEOTIDE SEQUENCE [LARGE SCALE GENOMIC DNA]</scope>
    <source>
        <strain evidence="2 3">A362</strain>
    </source>
</reference>
<sequence>MNQLFVYGTLCPNQANAHILEQIDGHWIKASVRGVIHILDWGPDKGLKALELDSQADWIDGYVFSTEKLAENWQMLDDFEGFQYQRVIADVKLESGEYIKAWTYQMNAQAQSTENHN</sequence>
<dbReference type="InterPro" id="IPR036568">
    <property type="entry name" value="GGCT-like_sf"/>
</dbReference>
<dbReference type="SUPFAM" id="SSF110857">
    <property type="entry name" value="Gamma-glutamyl cyclotransferase-like"/>
    <property type="match status" value="1"/>
</dbReference>